<dbReference type="AlphaFoldDB" id="S0FH75"/>
<keyword evidence="3" id="KW-1185">Reference proteome</keyword>
<name>S0FH75_RUMCE</name>
<sequence length="154" mass="17764">MGDVLNSIDKLSEKAVQYAREFSKNLDYSESSIGAVEEILEYYHNDLKGHFIKNILRKIKKEAPTDSQIWSMATIWGVYIGEVICKNSSNRCKWVYEDEFGTGAVLHIKVDNNNRVYPIDKAFKRLKNGPEDNVVSFYEVFKKMVLTGNFPQDQ</sequence>
<dbReference type="InterPro" id="IPR024266">
    <property type="entry name" value="DUF3806"/>
</dbReference>
<accession>S0FH75</accession>
<comment type="caution">
    <text evidence="2">The sequence shown here is derived from an EMBL/GenBank/DDBJ whole genome shotgun (WGS) entry which is preliminary data.</text>
</comment>
<dbReference type="STRING" id="1195236.CTER_5229"/>
<evidence type="ECO:0000313" key="2">
    <source>
        <dbReference type="EMBL" id="EMS69181.1"/>
    </source>
</evidence>
<gene>
    <name evidence="2" type="ORF">CTER_5229</name>
</gene>
<dbReference type="Pfam" id="PF12713">
    <property type="entry name" value="DUF3806"/>
    <property type="match status" value="1"/>
</dbReference>
<protein>
    <recommendedName>
        <fullName evidence="1">DUF3806 domain-containing protein</fullName>
    </recommendedName>
</protein>
<evidence type="ECO:0000259" key="1">
    <source>
        <dbReference type="Pfam" id="PF12713"/>
    </source>
</evidence>
<evidence type="ECO:0000313" key="3">
    <source>
        <dbReference type="Proteomes" id="UP000014155"/>
    </source>
</evidence>
<dbReference type="Proteomes" id="UP000014155">
    <property type="component" value="Unassembled WGS sequence"/>
</dbReference>
<dbReference type="PATRIC" id="fig|1195236.3.peg.5364"/>
<proteinExistence type="predicted"/>
<dbReference type="RefSeq" id="WP_004630954.1">
    <property type="nucleotide sequence ID" value="NZ_AORV01000072.1"/>
</dbReference>
<dbReference type="EMBL" id="AORV01000072">
    <property type="protein sequence ID" value="EMS69181.1"/>
    <property type="molecule type" value="Genomic_DNA"/>
</dbReference>
<feature type="domain" description="DUF3806" evidence="1">
    <location>
        <begin position="58"/>
        <end position="138"/>
    </location>
</feature>
<organism evidence="2 3">
    <name type="scientific">Ruminiclostridium cellobioparum subsp. termitidis CT1112</name>
    <dbReference type="NCBI Taxonomy" id="1195236"/>
    <lineage>
        <taxon>Bacteria</taxon>
        <taxon>Bacillati</taxon>
        <taxon>Bacillota</taxon>
        <taxon>Clostridia</taxon>
        <taxon>Eubacteriales</taxon>
        <taxon>Oscillospiraceae</taxon>
        <taxon>Ruminiclostridium</taxon>
    </lineage>
</organism>
<reference evidence="2 3" key="1">
    <citation type="journal article" date="2013" name="Genome Announc.">
        <title>Draft Genome Sequence of the Cellulolytic, Mesophilic, Anaerobic Bacterium Clostridium termitidis Strain CT1112 (DSM 5398).</title>
        <authorList>
            <person name="Lal S."/>
            <person name="Ramachandran U."/>
            <person name="Zhang X."/>
            <person name="Munir R."/>
            <person name="Sparling R."/>
            <person name="Levin D.B."/>
        </authorList>
    </citation>
    <scope>NUCLEOTIDE SEQUENCE [LARGE SCALE GENOMIC DNA]</scope>
    <source>
        <strain evidence="2 3">CT1112</strain>
    </source>
</reference>